<protein>
    <submittedName>
        <fullName evidence="3">Uncharacterized protein</fullName>
    </submittedName>
</protein>
<keyword evidence="2" id="KW-0812">Transmembrane</keyword>
<keyword evidence="2" id="KW-1133">Transmembrane helix</keyword>
<keyword evidence="2" id="KW-0472">Membrane</keyword>
<evidence type="ECO:0000313" key="3">
    <source>
        <dbReference type="EMBL" id="MDA2810923.1"/>
    </source>
</evidence>
<feature type="compositionally biased region" description="Basic and acidic residues" evidence="1">
    <location>
        <begin position="150"/>
        <end position="162"/>
    </location>
</feature>
<comment type="caution">
    <text evidence="3">The sequence shown here is derived from an EMBL/GenBank/DDBJ whole genome shotgun (WGS) entry which is preliminary data.</text>
</comment>
<sequence>MRLAPIDVGDVAAAVAAAVALAALAISWWNAASAGGSRRAAEASAKHAARAAQAADVSAEAARRTARADETMARLAQEEADRYVVPWRIEHDQGSRYRLVHDDDTGTALDVSVEGECVHGESREALGPRETMTFRFVPTMGGSRDVIIRWRRPSDDDGELRAHATQPPAPR</sequence>
<dbReference type="EMBL" id="JAQFWQ010000021">
    <property type="protein sequence ID" value="MDA2810923.1"/>
    <property type="molecule type" value="Genomic_DNA"/>
</dbReference>
<evidence type="ECO:0000256" key="1">
    <source>
        <dbReference type="SAM" id="MobiDB-lite"/>
    </source>
</evidence>
<evidence type="ECO:0000256" key="2">
    <source>
        <dbReference type="SAM" id="Phobius"/>
    </source>
</evidence>
<reference evidence="3 4" key="1">
    <citation type="submission" date="2023-01" db="EMBL/GenBank/DDBJ databases">
        <title>Draft genome sequence of Nocardiopsis sp. RSe5-2 isolated from halophytes.</title>
        <authorList>
            <person name="Duangmal K."/>
            <person name="Chantavorakit T."/>
        </authorList>
    </citation>
    <scope>NUCLEOTIDE SEQUENCE [LARGE SCALE GENOMIC DNA]</scope>
    <source>
        <strain evidence="3 4">RSe5-2</strain>
    </source>
</reference>
<evidence type="ECO:0000313" key="4">
    <source>
        <dbReference type="Proteomes" id="UP001527866"/>
    </source>
</evidence>
<organism evidence="3 4">
    <name type="scientific">Nocardiopsis endophytica</name>
    <dbReference type="NCBI Taxonomy" id="3018445"/>
    <lineage>
        <taxon>Bacteria</taxon>
        <taxon>Bacillati</taxon>
        <taxon>Actinomycetota</taxon>
        <taxon>Actinomycetes</taxon>
        <taxon>Streptosporangiales</taxon>
        <taxon>Nocardiopsidaceae</taxon>
        <taxon>Nocardiopsis</taxon>
    </lineage>
</organism>
<gene>
    <name evidence="3" type="ORF">O4J56_09775</name>
</gene>
<feature type="region of interest" description="Disordered" evidence="1">
    <location>
        <begin position="150"/>
        <end position="171"/>
    </location>
</feature>
<name>A0ABT4U1W5_9ACTN</name>
<dbReference type="RefSeq" id="WP_270685325.1">
    <property type="nucleotide sequence ID" value="NZ_JAQFWQ010000021.1"/>
</dbReference>
<dbReference type="Proteomes" id="UP001527866">
    <property type="component" value="Unassembled WGS sequence"/>
</dbReference>
<keyword evidence="4" id="KW-1185">Reference proteome</keyword>
<accession>A0ABT4U1W5</accession>
<feature type="transmembrane region" description="Helical" evidence="2">
    <location>
        <begin position="12"/>
        <end position="31"/>
    </location>
</feature>
<proteinExistence type="predicted"/>